<dbReference type="STRING" id="317018.AVL63_02665"/>
<reference evidence="2" key="1">
    <citation type="submission" date="2015-12" db="EMBL/GenBank/DDBJ databases">
        <authorList>
            <person name="Nair G.R."/>
            <person name="Kaur G."/>
            <person name="Mayilraj S."/>
        </authorList>
    </citation>
    <scope>NUCLEOTIDE SEQUENCE [LARGE SCALE GENOMIC DNA]</scope>
    <source>
        <strain evidence="2">CD08_7</strain>
    </source>
</reference>
<evidence type="ECO:0000313" key="1">
    <source>
        <dbReference type="EMBL" id="KUG58943.1"/>
    </source>
</evidence>
<protein>
    <submittedName>
        <fullName evidence="1">Uncharacterized protein</fullName>
    </submittedName>
</protein>
<accession>A0A0W8IG33</accession>
<proteinExistence type="predicted"/>
<name>A0A0W8IG33_9MICC</name>
<organism evidence="1 2">
    <name type="scientific">Nesterenkonia jeotgali</name>
    <dbReference type="NCBI Taxonomy" id="317018"/>
    <lineage>
        <taxon>Bacteria</taxon>
        <taxon>Bacillati</taxon>
        <taxon>Actinomycetota</taxon>
        <taxon>Actinomycetes</taxon>
        <taxon>Micrococcales</taxon>
        <taxon>Micrococcaceae</taxon>
        <taxon>Nesterenkonia</taxon>
    </lineage>
</organism>
<dbReference type="EMBL" id="LQBM01000003">
    <property type="protein sequence ID" value="KUG58943.1"/>
    <property type="molecule type" value="Genomic_DNA"/>
</dbReference>
<keyword evidence="2" id="KW-1185">Reference proteome</keyword>
<gene>
    <name evidence="1" type="ORF">AVL63_02665</name>
</gene>
<comment type="caution">
    <text evidence="1">The sequence shown here is derived from an EMBL/GenBank/DDBJ whole genome shotgun (WGS) entry which is preliminary data.</text>
</comment>
<dbReference type="Proteomes" id="UP000054023">
    <property type="component" value="Unassembled WGS sequence"/>
</dbReference>
<dbReference type="AlphaFoldDB" id="A0A0W8IG33"/>
<evidence type="ECO:0000313" key="2">
    <source>
        <dbReference type="Proteomes" id="UP000054023"/>
    </source>
</evidence>
<sequence length="94" mass="10453">MAIGLDEKADWMASARDAVEQLADDSRAYGTTFTADDLYKIISRPETEAQRRYWPGSVFRSAEAAGLIVKAGYSNSRSRSRRGGARYEWKASPS</sequence>